<gene>
    <name evidence="2" type="ORF">LPLAT_LOCUS4030</name>
</gene>
<evidence type="ECO:0000256" key="1">
    <source>
        <dbReference type="SAM" id="SignalP"/>
    </source>
</evidence>
<reference evidence="2" key="1">
    <citation type="submission" date="2024-04" db="EMBL/GenBank/DDBJ databases">
        <authorList>
            <consortium name="Molecular Ecology Group"/>
        </authorList>
    </citation>
    <scope>NUCLEOTIDE SEQUENCE</scope>
</reference>
<accession>A0AAV2NDN9</accession>
<protein>
    <recommendedName>
        <fullName evidence="4">Secreted protein</fullName>
    </recommendedName>
</protein>
<keyword evidence="1" id="KW-0732">Signal</keyword>
<dbReference type="AlphaFoldDB" id="A0AAV2NDN9"/>
<organism evidence="2 3">
    <name type="scientific">Lasius platythorax</name>
    <dbReference type="NCBI Taxonomy" id="488582"/>
    <lineage>
        <taxon>Eukaryota</taxon>
        <taxon>Metazoa</taxon>
        <taxon>Ecdysozoa</taxon>
        <taxon>Arthropoda</taxon>
        <taxon>Hexapoda</taxon>
        <taxon>Insecta</taxon>
        <taxon>Pterygota</taxon>
        <taxon>Neoptera</taxon>
        <taxon>Endopterygota</taxon>
        <taxon>Hymenoptera</taxon>
        <taxon>Apocrita</taxon>
        <taxon>Aculeata</taxon>
        <taxon>Formicoidea</taxon>
        <taxon>Formicidae</taxon>
        <taxon>Formicinae</taxon>
        <taxon>Lasius</taxon>
        <taxon>Lasius</taxon>
    </lineage>
</organism>
<evidence type="ECO:0000313" key="2">
    <source>
        <dbReference type="EMBL" id="CAL1678144.1"/>
    </source>
</evidence>
<feature type="signal peptide" evidence="1">
    <location>
        <begin position="1"/>
        <end position="22"/>
    </location>
</feature>
<name>A0AAV2NDN9_9HYME</name>
<keyword evidence="3" id="KW-1185">Reference proteome</keyword>
<feature type="chain" id="PRO_5044010694" description="Secreted protein" evidence="1">
    <location>
        <begin position="23"/>
        <end position="175"/>
    </location>
</feature>
<evidence type="ECO:0008006" key="4">
    <source>
        <dbReference type="Google" id="ProtNLM"/>
    </source>
</evidence>
<dbReference type="Proteomes" id="UP001497644">
    <property type="component" value="Chromosome 13"/>
</dbReference>
<dbReference type="EMBL" id="OZ034836">
    <property type="protein sequence ID" value="CAL1678144.1"/>
    <property type="molecule type" value="Genomic_DNA"/>
</dbReference>
<sequence>MVRRHVLSVIFLALVSANVIQAGLIPLGLFHHEALPNFINLLDIPRIGGFASSAASAVSNALHGFRSYFDDFHTGLGGPDGLLHGRFINGGILPGLAHSAILNGAADTVADAVATSLVPSTDHLTGPGFLRRGLLGRGLLGRSLLGRGLLGNYGVGGLGGDAASAAAAGSAAAGA</sequence>
<proteinExistence type="predicted"/>
<evidence type="ECO:0000313" key="3">
    <source>
        <dbReference type="Proteomes" id="UP001497644"/>
    </source>
</evidence>